<proteinExistence type="predicted"/>
<feature type="compositionally biased region" description="Basic and acidic residues" evidence="1">
    <location>
        <begin position="35"/>
        <end position="67"/>
    </location>
</feature>
<reference evidence="2 3" key="1">
    <citation type="journal article" date="2018" name="Nat. Biotechnol.">
        <title>A standardized bacterial taxonomy based on genome phylogeny substantially revises the tree of life.</title>
        <authorList>
            <person name="Parks D.H."/>
            <person name="Chuvochina M."/>
            <person name="Waite D.W."/>
            <person name="Rinke C."/>
            <person name="Skarshewski A."/>
            <person name="Chaumeil P.A."/>
            <person name="Hugenholtz P."/>
        </authorList>
    </citation>
    <scope>NUCLEOTIDE SEQUENCE [LARGE SCALE GENOMIC DNA]</scope>
    <source>
        <strain evidence="2">UBA8739</strain>
    </source>
</reference>
<dbReference type="InterPro" id="IPR025227">
    <property type="entry name" value="DUF4169"/>
</dbReference>
<feature type="region of interest" description="Disordered" evidence="1">
    <location>
        <begin position="1"/>
        <end position="67"/>
    </location>
</feature>
<gene>
    <name evidence="2" type="ORF">DCK97_24650</name>
</gene>
<evidence type="ECO:0000313" key="3">
    <source>
        <dbReference type="Proteomes" id="UP000257706"/>
    </source>
</evidence>
<feature type="compositionally biased region" description="Basic and acidic residues" evidence="1">
    <location>
        <begin position="15"/>
        <end position="28"/>
    </location>
</feature>
<dbReference type="Pfam" id="PF13770">
    <property type="entry name" value="DUF4169"/>
    <property type="match status" value="1"/>
</dbReference>
<dbReference type="AlphaFoldDB" id="A0A3B9ISF1"/>
<organism evidence="2 3">
    <name type="scientific">Tistrella mobilis</name>
    <dbReference type="NCBI Taxonomy" id="171437"/>
    <lineage>
        <taxon>Bacteria</taxon>
        <taxon>Pseudomonadati</taxon>
        <taxon>Pseudomonadota</taxon>
        <taxon>Alphaproteobacteria</taxon>
        <taxon>Geminicoccales</taxon>
        <taxon>Geminicoccaceae</taxon>
        <taxon>Tistrella</taxon>
    </lineage>
</organism>
<name>A0A3B9ISF1_9PROT</name>
<comment type="caution">
    <text evidence="2">The sequence shown here is derived from an EMBL/GenBank/DDBJ whole genome shotgun (WGS) entry which is preliminary data.</text>
</comment>
<evidence type="ECO:0000313" key="2">
    <source>
        <dbReference type="EMBL" id="HAE50608.1"/>
    </source>
</evidence>
<sequence>MGDVINLNAVRKQRERAAKEARAAENRARFGQSRPQRDLRDAERSRAERELDRKRLSFDDPDKTPKR</sequence>
<accession>A0A3B9ISF1</accession>
<evidence type="ECO:0000256" key="1">
    <source>
        <dbReference type="SAM" id="MobiDB-lite"/>
    </source>
</evidence>
<protein>
    <submittedName>
        <fullName evidence="2">DUF4169 domain-containing protein</fullName>
    </submittedName>
</protein>
<dbReference type="Proteomes" id="UP000257706">
    <property type="component" value="Unassembled WGS sequence"/>
</dbReference>
<dbReference type="EMBL" id="DMAI01000399">
    <property type="protein sequence ID" value="HAE50608.1"/>
    <property type="molecule type" value="Genomic_DNA"/>
</dbReference>